<dbReference type="RefSeq" id="WP_322133548.1">
    <property type="nucleotide sequence ID" value="NZ_CP085036.1"/>
</dbReference>
<feature type="transmembrane region" description="Helical" evidence="1">
    <location>
        <begin position="212"/>
        <end position="234"/>
    </location>
</feature>
<keyword evidence="1" id="KW-1133">Transmembrane helix</keyword>
<reference evidence="3 4" key="1">
    <citation type="submission" date="2023-04" db="EMBL/GenBank/DDBJ databases">
        <title>Genome Encyclopedia of Bacteria and Archaea VI: Functional Genomics of Type Strains.</title>
        <authorList>
            <person name="Whitman W."/>
        </authorList>
    </citation>
    <scope>NUCLEOTIDE SEQUENCE [LARGE SCALE GENOMIC DNA]</scope>
    <source>
        <strain evidence="3 4">SG_E_30_P1</strain>
    </source>
</reference>
<feature type="domain" description="DUF1648" evidence="2">
    <location>
        <begin position="22"/>
        <end position="65"/>
    </location>
</feature>
<dbReference type="Proteomes" id="UP001160142">
    <property type="component" value="Unassembled WGS sequence"/>
</dbReference>
<dbReference type="InterPro" id="IPR012867">
    <property type="entry name" value="DUF1648"/>
</dbReference>
<gene>
    <name evidence="3" type="ORF">M2152_001411</name>
</gene>
<evidence type="ECO:0000313" key="4">
    <source>
        <dbReference type="Proteomes" id="UP001160142"/>
    </source>
</evidence>
<feature type="transmembrane region" description="Helical" evidence="1">
    <location>
        <begin position="184"/>
        <end position="206"/>
    </location>
</feature>
<dbReference type="EMBL" id="JARXVQ010000001">
    <property type="protein sequence ID" value="MDH6181229.1"/>
    <property type="molecule type" value="Genomic_DNA"/>
</dbReference>
<dbReference type="Pfam" id="PF07853">
    <property type="entry name" value="DUF1648"/>
    <property type="match status" value="1"/>
</dbReference>
<keyword evidence="1" id="KW-0472">Membrane</keyword>
<protein>
    <submittedName>
        <fullName evidence="3">MFS family permease</fullName>
    </submittedName>
</protein>
<organism evidence="3 4">
    <name type="scientific">Antiquaquibacter oligotrophicus</name>
    <dbReference type="NCBI Taxonomy" id="2880260"/>
    <lineage>
        <taxon>Bacteria</taxon>
        <taxon>Bacillati</taxon>
        <taxon>Actinomycetota</taxon>
        <taxon>Actinomycetes</taxon>
        <taxon>Micrococcales</taxon>
        <taxon>Microbacteriaceae</taxon>
        <taxon>Antiquaquibacter</taxon>
    </lineage>
</organism>
<keyword evidence="1" id="KW-0812">Transmembrane</keyword>
<evidence type="ECO:0000259" key="2">
    <source>
        <dbReference type="Pfam" id="PF07853"/>
    </source>
</evidence>
<proteinExistence type="predicted"/>
<keyword evidence="4" id="KW-1185">Reference proteome</keyword>
<name>A0ABT6KMJ7_9MICO</name>
<feature type="transmembrane region" description="Helical" evidence="1">
    <location>
        <begin position="56"/>
        <end position="79"/>
    </location>
</feature>
<evidence type="ECO:0000313" key="3">
    <source>
        <dbReference type="EMBL" id="MDH6181229.1"/>
    </source>
</evidence>
<accession>A0ABT6KMJ7</accession>
<feature type="transmembrane region" description="Helical" evidence="1">
    <location>
        <begin position="7"/>
        <end position="29"/>
    </location>
</feature>
<evidence type="ECO:0000256" key="1">
    <source>
        <dbReference type="SAM" id="Phobius"/>
    </source>
</evidence>
<comment type="caution">
    <text evidence="3">The sequence shown here is derived from an EMBL/GenBank/DDBJ whole genome shotgun (WGS) entry which is preliminary data.</text>
</comment>
<feature type="transmembrane region" description="Helical" evidence="1">
    <location>
        <begin position="91"/>
        <end position="112"/>
    </location>
</feature>
<sequence>MTTAQYLRTLLVGVALPALVGVISGALIVTQLPHLPDRVAVHWGVDGQPDGFGTPWILVVLPALAILYSGFALVVTRSARAQGITWAQRSILAIGVFLAVVLGAAGAGSAYLQVGLTDAAAAPTVLPLLAVALLAGAVAAIAAWFALPRHVRPAAITPESAPPLALASTERVLWLQRIEPSRGVVALIVGGLALGLTAGGIVVWASGPLPNLFVWLGILVLVGVSVASTMFWTVRVDANGLSVRSALGAPHFRYPLDELVSAGVTDVVPGRDFAGWGIRTVPGKRTGIVVRAGEAIEVQRTGGRVLVITVDDARQGASLLSALIARSNERIQ</sequence>
<feature type="transmembrane region" description="Helical" evidence="1">
    <location>
        <begin position="124"/>
        <end position="147"/>
    </location>
</feature>